<proteinExistence type="predicted"/>
<reference evidence="2" key="1">
    <citation type="submission" date="2020-08" db="EMBL/GenBank/DDBJ databases">
        <title>Complete genome sequence of Sphingobium barthaii strain KK22, a high-molecular-weight polycyclic aromatic hydrocarbon-degrading soil bacterium.</title>
        <authorList>
            <person name="Mori J.F."/>
            <person name="Kanaly R.A."/>
        </authorList>
    </citation>
    <scope>NUCLEOTIDE SEQUENCE [LARGE SCALE GENOMIC DNA]</scope>
    <source>
        <strain evidence="2">KK22</strain>
    </source>
</reference>
<name>A0A7M2GEY9_SPHSA</name>
<organism evidence="1 2">
    <name type="scientific">Sphingobium fuliginis (strain ATCC 27551)</name>
    <dbReference type="NCBI Taxonomy" id="336203"/>
    <lineage>
        <taxon>Bacteria</taxon>
        <taxon>Pseudomonadati</taxon>
        <taxon>Pseudomonadota</taxon>
        <taxon>Alphaproteobacteria</taxon>
        <taxon>Sphingomonadales</taxon>
        <taxon>Sphingomonadaceae</taxon>
        <taxon>Sphingobium</taxon>
    </lineage>
</organism>
<accession>A0A7M2GEY9</accession>
<dbReference type="KEGG" id="sbar:H5V43_11175"/>
<dbReference type="RefSeq" id="WP_193666659.1">
    <property type="nucleotide sequence ID" value="NZ_CP060035.1"/>
</dbReference>
<dbReference type="Proteomes" id="UP000593663">
    <property type="component" value="Chromosome 1"/>
</dbReference>
<protein>
    <submittedName>
        <fullName evidence="1">DUF2274 domain-containing protein</fullName>
    </submittedName>
</protein>
<dbReference type="AlphaFoldDB" id="A0A7M2GEY9"/>
<dbReference type="InterPro" id="IPR018733">
    <property type="entry name" value="DUF2274"/>
</dbReference>
<evidence type="ECO:0000313" key="2">
    <source>
        <dbReference type="Proteomes" id="UP000593663"/>
    </source>
</evidence>
<dbReference type="Pfam" id="PF10038">
    <property type="entry name" value="DUF2274"/>
    <property type="match status" value="1"/>
</dbReference>
<evidence type="ECO:0000313" key="1">
    <source>
        <dbReference type="EMBL" id="QOT70692.1"/>
    </source>
</evidence>
<gene>
    <name evidence="1" type="ORF">H5V43_11175</name>
</gene>
<dbReference type="EMBL" id="CP060035">
    <property type="protein sequence ID" value="QOT70692.1"/>
    <property type="molecule type" value="Genomic_DNA"/>
</dbReference>
<sequence>MADLKLPRIPERTPVKLTISILPDLHRAVVEYAALYSQTYGREEPITELIPAMLEAFLESDRVFVKSRNVPSGLIPTFGARAERQR</sequence>